<dbReference type="EMBL" id="CABFNB010000163">
    <property type="protein sequence ID" value="VTZ65892.1"/>
    <property type="molecule type" value="Genomic_DNA"/>
</dbReference>
<name>A0A508X7S7_9HYPH</name>
<accession>A0A508X7S7</accession>
<proteinExistence type="predicted"/>
<evidence type="ECO:0000313" key="1">
    <source>
        <dbReference type="EMBL" id="VTZ65892.1"/>
    </source>
</evidence>
<sequence length="26" mass="3112">MKWNADLITPKKDYNFSQTLTEKILI</sequence>
<dbReference type="Proteomes" id="UP000507954">
    <property type="component" value="Unassembled WGS sequence"/>
</dbReference>
<dbReference type="AlphaFoldDB" id="A0A508X7S7"/>
<reference evidence="1" key="1">
    <citation type="submission" date="2019-06" db="EMBL/GenBank/DDBJ databases">
        <authorList>
            <person name="Le Quere A."/>
            <person name="Colella S."/>
        </authorList>
    </citation>
    <scope>NUCLEOTIDE SEQUENCE</scope>
    <source>
        <strain evidence="1">EmedicaeMD41</strain>
    </source>
</reference>
<gene>
    <name evidence="1" type="ORF">EMEDMD4_910109</name>
</gene>
<organism evidence="1">
    <name type="scientific">Sinorhizobium medicae</name>
    <dbReference type="NCBI Taxonomy" id="110321"/>
    <lineage>
        <taxon>Bacteria</taxon>
        <taxon>Pseudomonadati</taxon>
        <taxon>Pseudomonadota</taxon>
        <taxon>Alphaproteobacteria</taxon>
        <taxon>Hyphomicrobiales</taxon>
        <taxon>Rhizobiaceae</taxon>
        <taxon>Sinorhizobium/Ensifer group</taxon>
        <taxon>Sinorhizobium</taxon>
    </lineage>
</organism>
<protein>
    <submittedName>
        <fullName evidence="1">Uncharacterized protein</fullName>
    </submittedName>
</protein>